<keyword evidence="1" id="KW-0072">Autophagy</keyword>
<dbReference type="GO" id="GO:1990316">
    <property type="term" value="C:Atg1/ULK1 kinase complex"/>
    <property type="evidence" value="ECO:0007669"/>
    <property type="project" value="TreeGrafter"/>
</dbReference>
<dbReference type="GO" id="GO:0000045">
    <property type="term" value="P:autophagosome assembly"/>
    <property type="evidence" value="ECO:0007669"/>
    <property type="project" value="InterPro"/>
</dbReference>
<dbReference type="InterPro" id="IPR019460">
    <property type="entry name" value="Atg11_C"/>
</dbReference>
<protein>
    <recommendedName>
        <fullName evidence="5">Autophagy-related protein 11 C-terminal domain-containing protein</fullName>
    </recommendedName>
</protein>
<dbReference type="Pfam" id="PF10377">
    <property type="entry name" value="ATG11"/>
    <property type="match status" value="1"/>
</dbReference>
<dbReference type="PANTHER" id="PTHR13222:SF1">
    <property type="entry name" value="RB1-INDUCIBLE COILED-COIL PROTEIN 1"/>
    <property type="match status" value="1"/>
</dbReference>
<feature type="domain" description="Autophagy-related protein 11 C-terminal" evidence="5">
    <location>
        <begin position="69"/>
        <end position="223"/>
    </location>
</feature>
<accession>A0A8X8Y1R8</accession>
<evidence type="ECO:0000256" key="2">
    <source>
        <dbReference type="ARBA" id="ARBA00023054"/>
    </source>
</evidence>
<feature type="coiled-coil region" evidence="3">
    <location>
        <begin position="64"/>
        <end position="98"/>
    </location>
</feature>
<dbReference type="GO" id="GO:0034517">
    <property type="term" value="P:ribophagy"/>
    <property type="evidence" value="ECO:0007669"/>
    <property type="project" value="TreeGrafter"/>
</dbReference>
<dbReference type="GO" id="GO:0034045">
    <property type="term" value="C:phagophore assembly site membrane"/>
    <property type="evidence" value="ECO:0007669"/>
    <property type="project" value="TreeGrafter"/>
</dbReference>
<evidence type="ECO:0000256" key="4">
    <source>
        <dbReference type="SAM" id="MobiDB-lite"/>
    </source>
</evidence>
<reference evidence="6" key="2">
    <citation type="submission" date="2020-08" db="EMBL/GenBank/DDBJ databases">
        <title>Plant Genome Project.</title>
        <authorList>
            <person name="Zhang R.-G."/>
        </authorList>
    </citation>
    <scope>NUCLEOTIDE SEQUENCE</scope>
    <source>
        <strain evidence="6">Huo1</strain>
        <tissue evidence="6">Leaf</tissue>
    </source>
</reference>
<reference evidence="6" key="1">
    <citation type="submission" date="2018-01" db="EMBL/GenBank/DDBJ databases">
        <authorList>
            <person name="Mao J.F."/>
        </authorList>
    </citation>
    <scope>NUCLEOTIDE SEQUENCE</scope>
    <source>
        <strain evidence="6">Huo1</strain>
        <tissue evidence="6">Leaf</tissue>
    </source>
</reference>
<gene>
    <name evidence="6" type="ORF">SASPL_114653</name>
</gene>
<evidence type="ECO:0000313" key="6">
    <source>
        <dbReference type="EMBL" id="KAG6424238.1"/>
    </source>
</evidence>
<proteinExistence type="predicted"/>
<dbReference type="InterPro" id="IPR040040">
    <property type="entry name" value="ATG11"/>
</dbReference>
<organism evidence="6">
    <name type="scientific">Salvia splendens</name>
    <name type="common">Scarlet sage</name>
    <dbReference type="NCBI Taxonomy" id="180675"/>
    <lineage>
        <taxon>Eukaryota</taxon>
        <taxon>Viridiplantae</taxon>
        <taxon>Streptophyta</taxon>
        <taxon>Embryophyta</taxon>
        <taxon>Tracheophyta</taxon>
        <taxon>Spermatophyta</taxon>
        <taxon>Magnoliopsida</taxon>
        <taxon>eudicotyledons</taxon>
        <taxon>Gunneridae</taxon>
        <taxon>Pentapetalae</taxon>
        <taxon>asterids</taxon>
        <taxon>lamiids</taxon>
        <taxon>Lamiales</taxon>
        <taxon>Lamiaceae</taxon>
        <taxon>Nepetoideae</taxon>
        <taxon>Mentheae</taxon>
        <taxon>Salviinae</taxon>
        <taxon>Salvia</taxon>
        <taxon>Salvia subgen. Calosphace</taxon>
        <taxon>core Calosphace</taxon>
    </lineage>
</organism>
<keyword evidence="2 3" id="KW-0175">Coiled coil</keyword>
<evidence type="ECO:0000256" key="3">
    <source>
        <dbReference type="SAM" id="Coils"/>
    </source>
</evidence>
<evidence type="ECO:0000313" key="7">
    <source>
        <dbReference type="Proteomes" id="UP000298416"/>
    </source>
</evidence>
<evidence type="ECO:0000259" key="5">
    <source>
        <dbReference type="Pfam" id="PF10377"/>
    </source>
</evidence>
<dbReference type="GO" id="GO:0019901">
    <property type="term" value="F:protein kinase binding"/>
    <property type="evidence" value="ECO:0007669"/>
    <property type="project" value="TreeGrafter"/>
</dbReference>
<sequence>MCGLFARLRSCVSSVEVVVFADTLHALSQSLYSSSSEVDDASASEFCECIQTLANKVGLLSRQRAEFLERSTEAEAANKQLNKELEEKNELVNTLYLKHHLEKQANNDKICIGRLEVHEVAAFVLNSSGHYEAINHGCPYYFLSAECVTLFTENVSQNQSCILGKVVHIEQRVVKPPLPADDSSDTVTSSESGGNELTLDRDSIPNPYGLHVGCEYYVVTAAMLPDSVVVSPLS</sequence>
<dbReference type="EMBL" id="PNBA02000005">
    <property type="protein sequence ID" value="KAG6424238.1"/>
    <property type="molecule type" value="Genomic_DNA"/>
</dbReference>
<dbReference type="Proteomes" id="UP000298416">
    <property type="component" value="Unassembled WGS sequence"/>
</dbReference>
<dbReference type="GO" id="GO:0034727">
    <property type="term" value="P:piecemeal microautophagy of the nucleus"/>
    <property type="evidence" value="ECO:0007669"/>
    <property type="project" value="TreeGrafter"/>
</dbReference>
<dbReference type="GO" id="GO:0000422">
    <property type="term" value="P:autophagy of mitochondrion"/>
    <property type="evidence" value="ECO:0007669"/>
    <property type="project" value="TreeGrafter"/>
</dbReference>
<dbReference type="GO" id="GO:0060090">
    <property type="term" value="F:molecular adaptor activity"/>
    <property type="evidence" value="ECO:0007669"/>
    <property type="project" value="TreeGrafter"/>
</dbReference>
<evidence type="ECO:0000256" key="1">
    <source>
        <dbReference type="ARBA" id="ARBA00023006"/>
    </source>
</evidence>
<dbReference type="GO" id="GO:0061709">
    <property type="term" value="P:reticulophagy"/>
    <property type="evidence" value="ECO:0007669"/>
    <property type="project" value="TreeGrafter"/>
</dbReference>
<keyword evidence="7" id="KW-1185">Reference proteome</keyword>
<feature type="region of interest" description="Disordered" evidence="4">
    <location>
        <begin position="177"/>
        <end position="201"/>
    </location>
</feature>
<dbReference type="AlphaFoldDB" id="A0A8X8Y1R8"/>
<comment type="caution">
    <text evidence="6">The sequence shown here is derived from an EMBL/GenBank/DDBJ whole genome shotgun (WGS) entry which is preliminary data.</text>
</comment>
<dbReference type="PANTHER" id="PTHR13222">
    <property type="entry name" value="RB1-INDUCIBLE COILED-COIL"/>
    <property type="match status" value="1"/>
</dbReference>
<name>A0A8X8Y1R8_SALSN</name>